<feature type="domain" description="DUF218" evidence="10">
    <location>
        <begin position="50"/>
        <end position="173"/>
    </location>
</feature>
<evidence type="ECO:0000313" key="12">
    <source>
        <dbReference type="Proteomes" id="UP000501168"/>
    </source>
</evidence>
<keyword evidence="2" id="KW-1003">Cell membrane</keyword>
<keyword evidence="3" id="KW-0997">Cell inner membrane</keyword>
<dbReference type="KEGG" id="orb:IPMB12_10710"/>
<evidence type="ECO:0000256" key="2">
    <source>
        <dbReference type="ARBA" id="ARBA00022475"/>
    </source>
</evidence>
<dbReference type="InterPro" id="IPR003848">
    <property type="entry name" value="DUF218"/>
</dbReference>
<evidence type="ECO:0000256" key="6">
    <source>
        <dbReference type="ARBA" id="ARBA00023136"/>
    </source>
</evidence>
<comment type="subcellular location">
    <subcellularLocation>
        <location evidence="1">Cell inner membrane</location>
        <topology evidence="1">Single-pass membrane protein</topology>
    </subcellularLocation>
</comment>
<dbReference type="PANTHER" id="PTHR30336">
    <property type="entry name" value="INNER MEMBRANE PROTEIN, PROBABLE PERMEASE"/>
    <property type="match status" value="1"/>
</dbReference>
<name>A0A6G9ID07_9GAMM</name>
<evidence type="ECO:0000256" key="8">
    <source>
        <dbReference type="SAM" id="MobiDB-lite"/>
    </source>
</evidence>
<comment type="function">
    <text evidence="7">Participates in the barrier function of the cell envelope.</text>
</comment>
<dbReference type="GO" id="GO:0005886">
    <property type="term" value="C:plasma membrane"/>
    <property type="evidence" value="ECO:0007669"/>
    <property type="project" value="UniProtKB-SubCell"/>
</dbReference>
<feature type="transmembrane region" description="Helical" evidence="9">
    <location>
        <begin position="9"/>
        <end position="28"/>
    </location>
</feature>
<dbReference type="AlphaFoldDB" id="A0A6G9ID07"/>
<dbReference type="InParanoid" id="A0A6G9ID07"/>
<accession>A0A6G9ID07</accession>
<keyword evidence="4 9" id="KW-0812">Transmembrane</keyword>
<evidence type="ECO:0000256" key="3">
    <source>
        <dbReference type="ARBA" id="ARBA00022519"/>
    </source>
</evidence>
<dbReference type="Proteomes" id="UP000501168">
    <property type="component" value="Chromosome"/>
</dbReference>
<evidence type="ECO:0000256" key="9">
    <source>
        <dbReference type="SAM" id="Phobius"/>
    </source>
</evidence>
<keyword evidence="12" id="KW-1185">Reference proteome</keyword>
<dbReference type="EMBL" id="CP050253">
    <property type="protein sequence ID" value="QIQ22115.1"/>
    <property type="molecule type" value="Genomic_DNA"/>
</dbReference>
<evidence type="ECO:0000313" key="11">
    <source>
        <dbReference type="EMBL" id="QIQ22115.1"/>
    </source>
</evidence>
<dbReference type="CDD" id="cd06259">
    <property type="entry name" value="YdcF-like"/>
    <property type="match status" value="1"/>
</dbReference>
<feature type="region of interest" description="Disordered" evidence="8">
    <location>
        <begin position="219"/>
        <end position="240"/>
    </location>
</feature>
<evidence type="ECO:0000256" key="5">
    <source>
        <dbReference type="ARBA" id="ARBA00022989"/>
    </source>
</evidence>
<organism evidence="11 12">
    <name type="scientific">Zophobihabitans entericus</name>
    <dbReference type="NCBI Taxonomy" id="1635327"/>
    <lineage>
        <taxon>Bacteria</taxon>
        <taxon>Pseudomonadati</taxon>
        <taxon>Pseudomonadota</taxon>
        <taxon>Gammaproteobacteria</taxon>
        <taxon>Orbales</taxon>
        <taxon>Orbaceae</taxon>
        <taxon>Zophobihabitans</taxon>
    </lineage>
</organism>
<evidence type="ECO:0000256" key="7">
    <source>
        <dbReference type="ARBA" id="ARBA00037355"/>
    </source>
</evidence>
<keyword evidence="6 9" id="KW-0472">Membrane</keyword>
<proteinExistence type="predicted"/>
<protein>
    <submittedName>
        <fullName evidence="11">DUF218 domain-containing protein</fullName>
    </submittedName>
</protein>
<dbReference type="RefSeq" id="WP_166917412.1">
    <property type="nucleotide sequence ID" value="NZ_CP050253.1"/>
</dbReference>
<gene>
    <name evidence="11" type="ORF">IPMB12_10710</name>
</gene>
<dbReference type="InterPro" id="IPR051599">
    <property type="entry name" value="Cell_Envelope_Assoc"/>
</dbReference>
<dbReference type="PANTHER" id="PTHR30336:SF0">
    <property type="entry name" value="PROTEIN SANA"/>
    <property type="match status" value="1"/>
</dbReference>
<evidence type="ECO:0000256" key="4">
    <source>
        <dbReference type="ARBA" id="ARBA00022692"/>
    </source>
</evidence>
<dbReference type="FunCoup" id="A0A6G9ID07">
    <property type="interactions" value="14"/>
</dbReference>
<evidence type="ECO:0000256" key="1">
    <source>
        <dbReference type="ARBA" id="ARBA00004377"/>
    </source>
</evidence>
<keyword evidence="5 9" id="KW-1133">Transmembrane helix</keyword>
<reference evidence="11 12" key="1">
    <citation type="submission" date="2020-03" db="EMBL/GenBank/DDBJ databases">
        <title>Complete genome sequence of Orbus sp. IPMB12 (BCRC 80908).</title>
        <authorList>
            <person name="Lo W.-S."/>
            <person name="Chang T.-H."/>
            <person name="Kuo C.-H."/>
        </authorList>
    </citation>
    <scope>NUCLEOTIDE SEQUENCE [LARGE SCALE GENOMIC DNA]</scope>
    <source>
        <strain evidence="11 12">IPMB12</strain>
    </source>
</reference>
<evidence type="ECO:0000259" key="10">
    <source>
        <dbReference type="Pfam" id="PF02698"/>
    </source>
</evidence>
<sequence length="240" mass="27247">MKLRKICKIIIYLFIITIAAILLIDRWISHKTSPYIYTSIDDLPKRSIGVVLGTAKYVRTGVLNQFYTYRIQGAIDLYQSYKVDHLLLSGDNALRSYNEPITMQRDLLKAKIPLSAIHLDFAGFRTLDSVIRANRVFDANEFTIITQEFHCERAIFIALSQGIQAQCYAVPSPSEMKMVRVREILARIGAFLDVYILNKEPKFLGPMLPIIQEDNLTEPSQKVESLSNNSSSAPAETSNR</sequence>
<dbReference type="Pfam" id="PF02698">
    <property type="entry name" value="DUF218"/>
    <property type="match status" value="1"/>
</dbReference>